<evidence type="ECO:0000313" key="7">
    <source>
        <dbReference type="Proteomes" id="UP001500282"/>
    </source>
</evidence>
<dbReference type="SUPFAM" id="SSF46785">
    <property type="entry name" value="Winged helix' DNA-binding domain"/>
    <property type="match status" value="1"/>
</dbReference>
<evidence type="ECO:0000256" key="1">
    <source>
        <dbReference type="ARBA" id="ARBA00009437"/>
    </source>
</evidence>
<dbReference type="Pfam" id="PF03466">
    <property type="entry name" value="LysR_substrate"/>
    <property type="match status" value="1"/>
</dbReference>
<keyword evidence="2" id="KW-0805">Transcription regulation</keyword>
<name>A0ABP4HPG7_9ACTN</name>
<comment type="caution">
    <text evidence="6">The sequence shown here is derived from an EMBL/GenBank/DDBJ whole genome shotgun (WGS) entry which is preliminary data.</text>
</comment>
<dbReference type="Proteomes" id="UP001500282">
    <property type="component" value="Unassembled WGS sequence"/>
</dbReference>
<proteinExistence type="inferred from homology"/>
<comment type="similarity">
    <text evidence="1">Belongs to the LysR transcriptional regulatory family.</text>
</comment>
<dbReference type="PROSITE" id="PS50931">
    <property type="entry name" value="HTH_LYSR"/>
    <property type="match status" value="1"/>
</dbReference>
<evidence type="ECO:0000256" key="3">
    <source>
        <dbReference type="ARBA" id="ARBA00023125"/>
    </source>
</evidence>
<organism evidence="6 7">
    <name type="scientific">Streptomyces javensis</name>
    <dbReference type="NCBI Taxonomy" id="114698"/>
    <lineage>
        <taxon>Bacteria</taxon>
        <taxon>Bacillati</taxon>
        <taxon>Actinomycetota</taxon>
        <taxon>Actinomycetes</taxon>
        <taxon>Kitasatosporales</taxon>
        <taxon>Streptomycetaceae</taxon>
        <taxon>Streptomyces</taxon>
        <taxon>Streptomyces violaceusniger group</taxon>
    </lineage>
</organism>
<dbReference type="EMBL" id="BAAAIH010000023">
    <property type="protein sequence ID" value="GAA1278487.1"/>
    <property type="molecule type" value="Genomic_DNA"/>
</dbReference>
<evidence type="ECO:0000256" key="4">
    <source>
        <dbReference type="ARBA" id="ARBA00023163"/>
    </source>
</evidence>
<dbReference type="PANTHER" id="PTHR30419">
    <property type="entry name" value="HTH-TYPE TRANSCRIPTIONAL REGULATOR YBHD"/>
    <property type="match status" value="1"/>
</dbReference>
<keyword evidence="4" id="KW-0804">Transcription</keyword>
<dbReference type="Gene3D" id="1.10.10.10">
    <property type="entry name" value="Winged helix-like DNA-binding domain superfamily/Winged helix DNA-binding domain"/>
    <property type="match status" value="1"/>
</dbReference>
<dbReference type="InterPro" id="IPR050950">
    <property type="entry name" value="HTH-type_LysR_regulators"/>
</dbReference>
<dbReference type="InterPro" id="IPR005119">
    <property type="entry name" value="LysR_subst-bd"/>
</dbReference>
<evidence type="ECO:0000259" key="5">
    <source>
        <dbReference type="PROSITE" id="PS50931"/>
    </source>
</evidence>
<dbReference type="SUPFAM" id="SSF53850">
    <property type="entry name" value="Periplasmic binding protein-like II"/>
    <property type="match status" value="1"/>
</dbReference>
<dbReference type="Pfam" id="PF00126">
    <property type="entry name" value="HTH_1"/>
    <property type="match status" value="1"/>
</dbReference>
<evidence type="ECO:0000256" key="2">
    <source>
        <dbReference type="ARBA" id="ARBA00023015"/>
    </source>
</evidence>
<evidence type="ECO:0000313" key="6">
    <source>
        <dbReference type="EMBL" id="GAA1278487.1"/>
    </source>
</evidence>
<protein>
    <submittedName>
        <fullName evidence="6">LysR family transcriptional regulator</fullName>
    </submittedName>
</protein>
<dbReference type="InterPro" id="IPR036390">
    <property type="entry name" value="WH_DNA-bd_sf"/>
</dbReference>
<keyword evidence="3" id="KW-0238">DNA-binding</keyword>
<accession>A0ABP4HPG7</accession>
<keyword evidence="7" id="KW-1185">Reference proteome</keyword>
<feature type="domain" description="HTH lysR-type" evidence="5">
    <location>
        <begin position="3"/>
        <end position="60"/>
    </location>
</feature>
<reference evidence="7" key="1">
    <citation type="journal article" date="2019" name="Int. J. Syst. Evol. Microbiol.">
        <title>The Global Catalogue of Microorganisms (GCM) 10K type strain sequencing project: providing services to taxonomists for standard genome sequencing and annotation.</title>
        <authorList>
            <consortium name="The Broad Institute Genomics Platform"/>
            <consortium name="The Broad Institute Genome Sequencing Center for Infectious Disease"/>
            <person name="Wu L."/>
            <person name="Ma J."/>
        </authorList>
    </citation>
    <scope>NUCLEOTIDE SEQUENCE [LARGE SCALE GENOMIC DNA]</scope>
    <source>
        <strain evidence="7">JCM 11448</strain>
    </source>
</reference>
<dbReference type="InterPro" id="IPR036388">
    <property type="entry name" value="WH-like_DNA-bd_sf"/>
</dbReference>
<sequence length="301" mass="31855">MDIDARKLAVLLAVHRAGGVLAAADVLHLTPSAVSQQIARLEAVVGVTVLDRQPRGAVLTQAGRVLAETAERIESELTDARKALAALQGEVTGTVVISAFKTVIRMLLVPLVHRLREQFPGLEVLIREMDGEKAQQELRSGAVDLIILEAESPIGHRAVRGTRDVPVLEEPWVVVMPAATPVPVSTADLEHLTWLGVDPGAAAHSATEQARRGLKAAPPAHSYYDYDVALSLVSGGLGIAIVPALAVLGVLPDGVKAVSLPGLGTRRLIARHRTTRSEPRKEVLTVLDAIIASAAELDTNV</sequence>
<dbReference type="Gene3D" id="3.40.190.10">
    <property type="entry name" value="Periplasmic binding protein-like II"/>
    <property type="match status" value="2"/>
</dbReference>
<dbReference type="InterPro" id="IPR000847">
    <property type="entry name" value="LysR_HTH_N"/>
</dbReference>
<gene>
    <name evidence="6" type="ORF">GCM10009579_42320</name>
</gene>